<organism evidence="2 3">
    <name type="scientific">Lactuca saligna</name>
    <name type="common">Willowleaf lettuce</name>
    <dbReference type="NCBI Taxonomy" id="75948"/>
    <lineage>
        <taxon>Eukaryota</taxon>
        <taxon>Viridiplantae</taxon>
        <taxon>Streptophyta</taxon>
        <taxon>Embryophyta</taxon>
        <taxon>Tracheophyta</taxon>
        <taxon>Spermatophyta</taxon>
        <taxon>Magnoliopsida</taxon>
        <taxon>eudicotyledons</taxon>
        <taxon>Gunneridae</taxon>
        <taxon>Pentapetalae</taxon>
        <taxon>asterids</taxon>
        <taxon>campanulids</taxon>
        <taxon>Asterales</taxon>
        <taxon>Asteraceae</taxon>
        <taxon>Cichorioideae</taxon>
        <taxon>Cichorieae</taxon>
        <taxon>Lactucinae</taxon>
        <taxon>Lactuca</taxon>
    </lineage>
</organism>
<dbReference type="InterPro" id="IPR039798">
    <property type="entry name" value="Sulfhydryl_oxidase"/>
</dbReference>
<dbReference type="EMBL" id="OX465084">
    <property type="protein sequence ID" value="CAI9295485.1"/>
    <property type="molecule type" value="Genomic_DNA"/>
</dbReference>
<dbReference type="PANTHER" id="PTHR22897:SF24">
    <property type="entry name" value="SULFHYDRYL OXIDASE"/>
    <property type="match status" value="1"/>
</dbReference>
<keyword evidence="1" id="KW-1133">Transmembrane helix</keyword>
<dbReference type="InterPro" id="IPR036249">
    <property type="entry name" value="Thioredoxin-like_sf"/>
</dbReference>
<gene>
    <name evidence="2" type="ORF">LSALG_LOCUS34423</name>
</gene>
<dbReference type="Gene3D" id="3.40.30.10">
    <property type="entry name" value="Glutaredoxin"/>
    <property type="match status" value="1"/>
</dbReference>
<evidence type="ECO:0000313" key="2">
    <source>
        <dbReference type="EMBL" id="CAI9295485.1"/>
    </source>
</evidence>
<protein>
    <recommendedName>
        <fullName evidence="4">Thioredoxin domain-containing protein</fullName>
    </recommendedName>
</protein>
<dbReference type="GO" id="GO:0003756">
    <property type="term" value="F:protein disulfide isomerase activity"/>
    <property type="evidence" value="ECO:0007669"/>
    <property type="project" value="TreeGrafter"/>
</dbReference>
<dbReference type="GO" id="GO:0005615">
    <property type="term" value="C:extracellular space"/>
    <property type="evidence" value="ECO:0007669"/>
    <property type="project" value="TreeGrafter"/>
</dbReference>
<sequence>MLDFCELIPRLFCFRNRQVPLLLLLLHVSLFRLGLASPMSLFEATRTPKRNNRRIPSCSSITWRLNYFIIILAPVYFYTSNVHCPNMKRLLGFSMEPVMFHPGIILMTRVDCANKINTNLCDKFSISHYPSLFWGPPSKFVGGNWNGKDEKSKIVSIEDGRTSDRLLKWINTQLGSSYKLEDEKFENDELLQSNFSDPGQI</sequence>
<dbReference type="AlphaFoldDB" id="A0AA35ZMM9"/>
<keyword evidence="1" id="KW-0812">Transmembrane</keyword>
<dbReference type="GO" id="GO:0016971">
    <property type="term" value="F:flavin-dependent sulfhydryl oxidase activity"/>
    <property type="evidence" value="ECO:0007669"/>
    <property type="project" value="InterPro"/>
</dbReference>
<evidence type="ECO:0000256" key="1">
    <source>
        <dbReference type="SAM" id="Phobius"/>
    </source>
</evidence>
<keyword evidence="3" id="KW-1185">Reference proteome</keyword>
<feature type="transmembrane region" description="Helical" evidence="1">
    <location>
        <begin position="21"/>
        <end position="41"/>
    </location>
</feature>
<dbReference type="GO" id="GO:0006457">
    <property type="term" value="P:protein folding"/>
    <property type="evidence" value="ECO:0007669"/>
    <property type="project" value="TreeGrafter"/>
</dbReference>
<dbReference type="PANTHER" id="PTHR22897">
    <property type="entry name" value="QUIESCIN Q6-RELATED SULFHYDRYL OXIDASE"/>
    <property type="match status" value="1"/>
</dbReference>
<reference evidence="2" key="1">
    <citation type="submission" date="2023-04" db="EMBL/GenBank/DDBJ databases">
        <authorList>
            <person name="Vijverberg K."/>
            <person name="Xiong W."/>
            <person name="Schranz E."/>
        </authorList>
    </citation>
    <scope>NUCLEOTIDE SEQUENCE</scope>
</reference>
<accession>A0AA35ZMM9</accession>
<dbReference type="SUPFAM" id="SSF52833">
    <property type="entry name" value="Thioredoxin-like"/>
    <property type="match status" value="1"/>
</dbReference>
<evidence type="ECO:0000313" key="3">
    <source>
        <dbReference type="Proteomes" id="UP001177003"/>
    </source>
</evidence>
<proteinExistence type="predicted"/>
<feature type="transmembrane region" description="Helical" evidence="1">
    <location>
        <begin position="61"/>
        <end position="79"/>
    </location>
</feature>
<keyword evidence="1" id="KW-0472">Membrane</keyword>
<dbReference type="GO" id="GO:0000139">
    <property type="term" value="C:Golgi membrane"/>
    <property type="evidence" value="ECO:0007669"/>
    <property type="project" value="TreeGrafter"/>
</dbReference>
<evidence type="ECO:0008006" key="4">
    <source>
        <dbReference type="Google" id="ProtNLM"/>
    </source>
</evidence>
<name>A0AA35ZMM9_LACSI</name>
<dbReference type="Proteomes" id="UP001177003">
    <property type="component" value="Chromosome 8"/>
</dbReference>